<accession>A0A1H1QT68</accession>
<keyword evidence="3" id="KW-1185">Reference proteome</keyword>
<organism evidence="2 3">
    <name type="scientific">Nocardioides scoriae</name>
    <dbReference type="NCBI Taxonomy" id="642780"/>
    <lineage>
        <taxon>Bacteria</taxon>
        <taxon>Bacillati</taxon>
        <taxon>Actinomycetota</taxon>
        <taxon>Actinomycetes</taxon>
        <taxon>Propionibacteriales</taxon>
        <taxon>Nocardioidaceae</taxon>
        <taxon>Nocardioides</taxon>
    </lineage>
</organism>
<keyword evidence="1" id="KW-0812">Transmembrane</keyword>
<protein>
    <submittedName>
        <fullName evidence="2">Uncharacterized protein</fullName>
    </submittedName>
</protein>
<feature type="transmembrane region" description="Helical" evidence="1">
    <location>
        <begin position="23"/>
        <end position="42"/>
    </location>
</feature>
<evidence type="ECO:0000313" key="3">
    <source>
        <dbReference type="Proteomes" id="UP000198859"/>
    </source>
</evidence>
<dbReference type="STRING" id="642780.SAMN04488570_1495"/>
<dbReference type="Proteomes" id="UP000198859">
    <property type="component" value="Chromosome I"/>
</dbReference>
<dbReference type="EMBL" id="LT629757">
    <property type="protein sequence ID" value="SDS26513.1"/>
    <property type="molecule type" value="Genomic_DNA"/>
</dbReference>
<dbReference type="RefSeq" id="WP_091727879.1">
    <property type="nucleotide sequence ID" value="NZ_LT629757.1"/>
</dbReference>
<keyword evidence="1" id="KW-0472">Membrane</keyword>
<evidence type="ECO:0000256" key="1">
    <source>
        <dbReference type="SAM" id="Phobius"/>
    </source>
</evidence>
<dbReference type="AlphaFoldDB" id="A0A1H1QT68"/>
<keyword evidence="1" id="KW-1133">Transmembrane helix</keyword>
<evidence type="ECO:0000313" key="2">
    <source>
        <dbReference type="EMBL" id="SDS26513.1"/>
    </source>
</evidence>
<name>A0A1H1QT68_9ACTN</name>
<dbReference type="OrthoDB" id="3789852at2"/>
<proteinExistence type="predicted"/>
<sequence>MRALDPQLVLPAHLGPLHPAEQGLVLVLAFGPFVLLGVTVWLSRRRDAAEPTDDVDQDAR</sequence>
<gene>
    <name evidence="2" type="ORF">SAMN04488570_1495</name>
</gene>
<reference evidence="3" key="1">
    <citation type="submission" date="2016-10" db="EMBL/GenBank/DDBJ databases">
        <authorList>
            <person name="Varghese N."/>
            <person name="Submissions S."/>
        </authorList>
    </citation>
    <scope>NUCLEOTIDE SEQUENCE [LARGE SCALE GENOMIC DNA]</scope>
    <source>
        <strain evidence="3">DSM 22127</strain>
    </source>
</reference>